<dbReference type="SUPFAM" id="SSF57959">
    <property type="entry name" value="Leucine zipper domain"/>
    <property type="match status" value="1"/>
</dbReference>
<dbReference type="Pfam" id="PF00170">
    <property type="entry name" value="bZIP_1"/>
    <property type="match status" value="1"/>
</dbReference>
<dbReference type="EMBL" id="VJMH01005219">
    <property type="protein sequence ID" value="KAF0698813.1"/>
    <property type="molecule type" value="Genomic_DNA"/>
</dbReference>
<gene>
    <name evidence="4" type="primary">Aste57867_10602</name>
    <name evidence="3" type="ORF">As57867_010562</name>
    <name evidence="4" type="ORF">ASTE57867_10602</name>
</gene>
<dbReference type="InterPro" id="IPR004827">
    <property type="entry name" value="bZIP"/>
</dbReference>
<dbReference type="InterPro" id="IPR046347">
    <property type="entry name" value="bZIP_sf"/>
</dbReference>
<protein>
    <submittedName>
        <fullName evidence="4">Aste57867_10602 protein</fullName>
    </submittedName>
</protein>
<keyword evidence="5" id="KW-1185">Reference proteome</keyword>
<dbReference type="OrthoDB" id="168113at2759"/>
<dbReference type="GO" id="GO:0003700">
    <property type="term" value="F:DNA-binding transcription factor activity"/>
    <property type="evidence" value="ECO:0007669"/>
    <property type="project" value="InterPro"/>
</dbReference>
<feature type="region of interest" description="Disordered" evidence="1">
    <location>
        <begin position="268"/>
        <end position="365"/>
    </location>
</feature>
<reference evidence="3" key="2">
    <citation type="submission" date="2019-06" db="EMBL/GenBank/DDBJ databases">
        <title>Genomics analysis of Aphanomyces spp. identifies a new class of oomycete effector associated with host adaptation.</title>
        <authorList>
            <person name="Gaulin E."/>
        </authorList>
    </citation>
    <scope>NUCLEOTIDE SEQUENCE</scope>
    <source>
        <strain evidence="3">CBS 578.67</strain>
    </source>
</reference>
<feature type="compositionally biased region" description="Basic and acidic residues" evidence="1">
    <location>
        <begin position="464"/>
        <end position="480"/>
    </location>
</feature>
<sequence>MRLSNKPSRPRAGRGFVDVAAAPPPPSSPMSKITKPKRNYLYSPYDLPSENAEEDMMDPVLSGLPSNLTRNLWDDWNEESVLQDDTTLANFASGMDMTYEEKPPQQHGVSLLDSIMAEGNAIKSEEDGGLDMMSPPTSSDRRLFTHDISEMLLPPPAITSNFGFPKDTMAHQSNASSSNVYSQYASQKGMSSMPVSPPRETMANVPGYSPPAPPMPMSRSSSMPTNVGTQHSFHPSMGGHSVQVPQQQSSSMFAMNSFNQPAQMNHMAQQQPQPASNNGGSFMHLNPMGHQAHQQTSSYNTATSSMHSGFQGPFAMPPHMHQHTTGASNFQGTPLFNGQPQQPPTSSSNSMPSTNGGSSAFGQPAPMMMPTPGFMMYNNPMMGFQPHPTMMQQYAAMGSIVPPSPMNMTMPFPLAAMAPAAAATATTVGPLLAKPPLKPHVPLARKPGTGEISSMLQSLLDEEAEKRDKKLERNRDSARESRKKQQKYVEVLEEGIQHLQISKESLIRYRFGRSPPVPAKELELMCGLSPQLPSLAIVVHAARQKRMLGCPKTPLLDKVFAALTRTVSLLQSSLLEMQMLWDADSNGLDHALGLSPTQVQQLQDMGRAVRRTEMTRLVLLVKAFKALRHQAHALGSFAPSLDVYFRAVLSPDQVNKMVTWSEANRGDLLRLEWRTQT</sequence>
<dbReference type="PROSITE" id="PS00036">
    <property type="entry name" value="BZIP_BASIC"/>
    <property type="match status" value="1"/>
</dbReference>
<feature type="region of interest" description="Disordered" evidence="1">
    <location>
        <begin position="1"/>
        <end position="35"/>
    </location>
</feature>
<dbReference type="EMBL" id="CAADRA010005240">
    <property type="protein sequence ID" value="VFT87474.1"/>
    <property type="molecule type" value="Genomic_DNA"/>
</dbReference>
<feature type="region of interest" description="Disordered" evidence="1">
    <location>
        <begin position="463"/>
        <end position="486"/>
    </location>
</feature>
<evidence type="ECO:0000259" key="2">
    <source>
        <dbReference type="PROSITE" id="PS00036"/>
    </source>
</evidence>
<evidence type="ECO:0000313" key="3">
    <source>
        <dbReference type="EMBL" id="KAF0698813.1"/>
    </source>
</evidence>
<feature type="domain" description="BZIP" evidence="2">
    <location>
        <begin position="469"/>
        <end position="484"/>
    </location>
</feature>
<feature type="compositionally biased region" description="Low complexity" evidence="1">
    <location>
        <begin position="337"/>
        <end position="358"/>
    </location>
</feature>
<evidence type="ECO:0000313" key="5">
    <source>
        <dbReference type="Proteomes" id="UP000332933"/>
    </source>
</evidence>
<dbReference type="Gene3D" id="1.20.5.170">
    <property type="match status" value="1"/>
</dbReference>
<name>A0A485KSB8_9STRA</name>
<reference evidence="4 5" key="1">
    <citation type="submission" date="2019-03" db="EMBL/GenBank/DDBJ databases">
        <authorList>
            <person name="Gaulin E."/>
            <person name="Dumas B."/>
        </authorList>
    </citation>
    <scope>NUCLEOTIDE SEQUENCE [LARGE SCALE GENOMIC DNA]</scope>
    <source>
        <strain evidence="4">CBS 568.67</strain>
    </source>
</reference>
<dbReference type="Proteomes" id="UP000332933">
    <property type="component" value="Unassembled WGS sequence"/>
</dbReference>
<proteinExistence type="predicted"/>
<feature type="compositionally biased region" description="Polar residues" evidence="1">
    <location>
        <begin position="268"/>
        <end position="280"/>
    </location>
</feature>
<accession>A0A485KSB8</accession>
<organism evidence="4 5">
    <name type="scientific">Aphanomyces stellatus</name>
    <dbReference type="NCBI Taxonomy" id="120398"/>
    <lineage>
        <taxon>Eukaryota</taxon>
        <taxon>Sar</taxon>
        <taxon>Stramenopiles</taxon>
        <taxon>Oomycota</taxon>
        <taxon>Saprolegniomycetes</taxon>
        <taxon>Saprolegniales</taxon>
        <taxon>Verrucalvaceae</taxon>
        <taxon>Aphanomyces</taxon>
    </lineage>
</organism>
<dbReference type="AlphaFoldDB" id="A0A485KSB8"/>
<evidence type="ECO:0000256" key="1">
    <source>
        <dbReference type="SAM" id="MobiDB-lite"/>
    </source>
</evidence>
<dbReference type="SMART" id="SM00338">
    <property type="entry name" value="BRLZ"/>
    <property type="match status" value="1"/>
</dbReference>
<evidence type="ECO:0000313" key="4">
    <source>
        <dbReference type="EMBL" id="VFT87474.1"/>
    </source>
</evidence>
<feature type="compositionally biased region" description="Polar residues" evidence="1">
    <location>
        <begin position="323"/>
        <end position="336"/>
    </location>
</feature>
<feature type="compositionally biased region" description="Polar residues" evidence="1">
    <location>
        <begin position="292"/>
        <end position="308"/>
    </location>
</feature>